<dbReference type="Proteomes" id="UP000789920">
    <property type="component" value="Unassembled WGS sequence"/>
</dbReference>
<reference evidence="1" key="1">
    <citation type="submission" date="2021-06" db="EMBL/GenBank/DDBJ databases">
        <authorList>
            <person name="Kallberg Y."/>
            <person name="Tangrot J."/>
            <person name="Rosling A."/>
        </authorList>
    </citation>
    <scope>NUCLEOTIDE SEQUENCE</scope>
    <source>
        <strain evidence="1">MA461A</strain>
    </source>
</reference>
<sequence>VNDLKYKRSNISKEAYIYHCENKTTEEEEQYRNLQRQVYACCIASKTIEEAKQHRSSQRQAYARRYIDDNTKQQQSQNPELQLTDCEVKNEALQ</sequence>
<keyword evidence="2" id="KW-1185">Reference proteome</keyword>
<evidence type="ECO:0000313" key="1">
    <source>
        <dbReference type="EMBL" id="CAG8468133.1"/>
    </source>
</evidence>
<proteinExistence type="predicted"/>
<comment type="caution">
    <text evidence="1">The sequence shown here is derived from an EMBL/GenBank/DDBJ whole genome shotgun (WGS) entry which is preliminary data.</text>
</comment>
<feature type="non-terminal residue" evidence="1">
    <location>
        <position position="1"/>
    </location>
</feature>
<organism evidence="1 2">
    <name type="scientific">Racocetra persica</name>
    <dbReference type="NCBI Taxonomy" id="160502"/>
    <lineage>
        <taxon>Eukaryota</taxon>
        <taxon>Fungi</taxon>
        <taxon>Fungi incertae sedis</taxon>
        <taxon>Mucoromycota</taxon>
        <taxon>Glomeromycotina</taxon>
        <taxon>Glomeromycetes</taxon>
        <taxon>Diversisporales</taxon>
        <taxon>Gigasporaceae</taxon>
        <taxon>Racocetra</taxon>
    </lineage>
</organism>
<accession>A0ACA9KE15</accession>
<dbReference type="EMBL" id="CAJVQC010000364">
    <property type="protein sequence ID" value="CAG8468133.1"/>
    <property type="molecule type" value="Genomic_DNA"/>
</dbReference>
<gene>
    <name evidence="1" type="ORF">RPERSI_LOCUS453</name>
</gene>
<protein>
    <submittedName>
        <fullName evidence="1">35847_t:CDS:1</fullName>
    </submittedName>
</protein>
<name>A0ACA9KE15_9GLOM</name>
<evidence type="ECO:0000313" key="2">
    <source>
        <dbReference type="Proteomes" id="UP000789920"/>
    </source>
</evidence>